<organism evidence="3 4">
    <name type="scientific">[Empedobacter] haloabium</name>
    <dbReference type="NCBI Taxonomy" id="592317"/>
    <lineage>
        <taxon>Bacteria</taxon>
        <taxon>Pseudomonadati</taxon>
        <taxon>Pseudomonadota</taxon>
        <taxon>Betaproteobacteria</taxon>
        <taxon>Burkholderiales</taxon>
        <taxon>Oxalobacteraceae</taxon>
        <taxon>Telluria group</taxon>
        <taxon>Telluria group incertae sedis</taxon>
    </lineage>
</organism>
<keyword evidence="2" id="KW-1133">Transmembrane helix</keyword>
<feature type="transmembrane region" description="Helical" evidence="2">
    <location>
        <begin position="79"/>
        <end position="98"/>
    </location>
</feature>
<keyword evidence="4" id="KW-1185">Reference proteome</keyword>
<accession>A0ABZ1UF37</accession>
<keyword evidence="2" id="KW-0812">Transmembrane</keyword>
<reference evidence="3 4" key="1">
    <citation type="journal article" date="2019" name="Int. J. Syst. Evol. Microbiol.">
        <title>The Draft Whole-Genome Sequence of the Antibiotic Producer Empedobacter haloabium ATCC 31962 Provides Indications for Its Taxonomic Reclassification.</title>
        <authorList>
            <person name="Miess H."/>
            <person name="Arlt P."/>
            <person name="Apel A.K."/>
            <person name="Weber T."/>
            <person name="Nieselt K."/>
            <person name="Hanssen F."/>
            <person name="Czemmel S."/>
            <person name="Nahnsen S."/>
            <person name="Gross H."/>
        </authorList>
    </citation>
    <scope>NUCLEOTIDE SEQUENCE [LARGE SCALE GENOMIC DNA]</scope>
    <source>
        <strain evidence="3 4">ATCC 31962</strain>
    </source>
</reference>
<evidence type="ECO:0000256" key="1">
    <source>
        <dbReference type="SAM" id="MobiDB-lite"/>
    </source>
</evidence>
<dbReference type="EMBL" id="CP136508">
    <property type="protein sequence ID" value="WUR11337.1"/>
    <property type="molecule type" value="Genomic_DNA"/>
</dbReference>
<evidence type="ECO:0008006" key="5">
    <source>
        <dbReference type="Google" id="ProtNLM"/>
    </source>
</evidence>
<feature type="transmembrane region" description="Helical" evidence="2">
    <location>
        <begin position="54"/>
        <end position="72"/>
    </location>
</feature>
<protein>
    <recommendedName>
        <fullName evidence="5">DUF4131 domain-containing protein</fullName>
    </recommendedName>
</protein>
<dbReference type="Proteomes" id="UP000321323">
    <property type="component" value="Chromosome"/>
</dbReference>
<proteinExistence type="predicted"/>
<sequence>MTAATPTERRATPATGNLRAPGGRPRVLPLLFPFLLAVAALVVDGLLFYRADRVPTAVPVGITLALLILLTLKNFWGRRLLAAACCLLAGAALAAVYLTPLRATQIQAVHTARFLAKAPAYRAEAARAPIDAETGRRYREWRWETQPVASTTLVYDESDALARRVKPHQGKLAEADQVYPVAPHFYVVVGYAL</sequence>
<keyword evidence="2" id="KW-0472">Membrane</keyword>
<evidence type="ECO:0000256" key="2">
    <source>
        <dbReference type="SAM" id="Phobius"/>
    </source>
</evidence>
<name>A0ABZ1UF37_9BURK</name>
<gene>
    <name evidence="3" type="ORF">E7V67_016630</name>
</gene>
<evidence type="ECO:0000313" key="4">
    <source>
        <dbReference type="Proteomes" id="UP000321323"/>
    </source>
</evidence>
<evidence type="ECO:0000313" key="3">
    <source>
        <dbReference type="EMBL" id="WUR11337.1"/>
    </source>
</evidence>
<feature type="transmembrane region" description="Helical" evidence="2">
    <location>
        <begin position="27"/>
        <end position="48"/>
    </location>
</feature>
<feature type="region of interest" description="Disordered" evidence="1">
    <location>
        <begin position="1"/>
        <end position="20"/>
    </location>
</feature>